<keyword evidence="1" id="KW-1133">Transmembrane helix</keyword>
<reference evidence="2 3" key="1">
    <citation type="submission" date="2018-11" db="EMBL/GenBank/DDBJ databases">
        <title>The draft genome sequence of Amphritea balenae JAMM 1525T.</title>
        <authorList>
            <person name="Fang Z."/>
            <person name="Zhang Y."/>
            <person name="Han X."/>
        </authorList>
    </citation>
    <scope>NUCLEOTIDE SEQUENCE [LARGE SCALE GENOMIC DNA]</scope>
    <source>
        <strain evidence="2 3">JAMM 1525</strain>
    </source>
</reference>
<dbReference type="OrthoDB" id="6103842at2"/>
<evidence type="ECO:0000313" key="3">
    <source>
        <dbReference type="Proteomes" id="UP000267535"/>
    </source>
</evidence>
<evidence type="ECO:0000256" key="1">
    <source>
        <dbReference type="SAM" id="Phobius"/>
    </source>
</evidence>
<organism evidence="2 3">
    <name type="scientific">Amphritea balenae</name>
    <dbReference type="NCBI Taxonomy" id="452629"/>
    <lineage>
        <taxon>Bacteria</taxon>
        <taxon>Pseudomonadati</taxon>
        <taxon>Pseudomonadota</taxon>
        <taxon>Gammaproteobacteria</taxon>
        <taxon>Oceanospirillales</taxon>
        <taxon>Oceanospirillaceae</taxon>
        <taxon>Amphritea</taxon>
    </lineage>
</organism>
<keyword evidence="1" id="KW-0472">Membrane</keyword>
<protein>
    <recommendedName>
        <fullName evidence="4">Tripartite tricarboxylate transporter TctB family protein</fullName>
    </recommendedName>
</protein>
<evidence type="ECO:0000313" key="2">
    <source>
        <dbReference type="EMBL" id="RRD01802.1"/>
    </source>
</evidence>
<proteinExistence type="predicted"/>
<feature type="transmembrane region" description="Helical" evidence="1">
    <location>
        <begin position="39"/>
        <end position="62"/>
    </location>
</feature>
<name>A0A3P1SX29_9GAMM</name>
<sequence length="174" mass="19773">MKVEERHYGIYWIILLGACTLLVLLPSEASLVNTKRGWFIQPMFGAGLGISIVAAFAAIRVIQSLQQGYLKQFSLIEELSGALSNYRTALFSASLFFLYINTLSVLGFILSTLMFVFTLLWLSRLFNRTWILASVFTLLAMVLIFRVAVSVWLPDVWLYGLLPDQWADFANQYL</sequence>
<evidence type="ECO:0008006" key="4">
    <source>
        <dbReference type="Google" id="ProtNLM"/>
    </source>
</evidence>
<accession>A0A3P1SX29</accession>
<gene>
    <name evidence="2" type="ORF">EHS89_00435</name>
</gene>
<dbReference type="PROSITE" id="PS51257">
    <property type="entry name" value="PROKAR_LIPOPROTEIN"/>
    <property type="match status" value="1"/>
</dbReference>
<keyword evidence="1" id="KW-0812">Transmembrane</keyword>
<comment type="caution">
    <text evidence="2">The sequence shown here is derived from an EMBL/GenBank/DDBJ whole genome shotgun (WGS) entry which is preliminary data.</text>
</comment>
<dbReference type="EMBL" id="RQXV01000001">
    <property type="protein sequence ID" value="RRD01802.1"/>
    <property type="molecule type" value="Genomic_DNA"/>
</dbReference>
<feature type="transmembrane region" description="Helical" evidence="1">
    <location>
        <begin position="130"/>
        <end position="153"/>
    </location>
</feature>
<dbReference type="Proteomes" id="UP000267535">
    <property type="component" value="Unassembled WGS sequence"/>
</dbReference>
<feature type="transmembrane region" description="Helical" evidence="1">
    <location>
        <begin position="9"/>
        <end position="27"/>
    </location>
</feature>
<feature type="transmembrane region" description="Helical" evidence="1">
    <location>
        <begin position="106"/>
        <end position="123"/>
    </location>
</feature>
<dbReference type="AlphaFoldDB" id="A0A3P1SX29"/>
<keyword evidence="3" id="KW-1185">Reference proteome</keyword>